<feature type="transmembrane region" description="Helical" evidence="2">
    <location>
        <begin position="205"/>
        <end position="226"/>
    </location>
</feature>
<feature type="region of interest" description="Disordered" evidence="1">
    <location>
        <begin position="407"/>
        <end position="454"/>
    </location>
</feature>
<feature type="transmembrane region" description="Helical" evidence="2">
    <location>
        <begin position="232"/>
        <end position="257"/>
    </location>
</feature>
<organism evidence="3 4">
    <name type="scientific">Lignipirellula cremea</name>
    <dbReference type="NCBI Taxonomy" id="2528010"/>
    <lineage>
        <taxon>Bacteria</taxon>
        <taxon>Pseudomonadati</taxon>
        <taxon>Planctomycetota</taxon>
        <taxon>Planctomycetia</taxon>
        <taxon>Pirellulales</taxon>
        <taxon>Pirellulaceae</taxon>
        <taxon>Lignipirellula</taxon>
    </lineage>
</organism>
<feature type="transmembrane region" description="Helical" evidence="2">
    <location>
        <begin position="291"/>
        <end position="324"/>
    </location>
</feature>
<gene>
    <name evidence="3" type="ORF">Pla8534_46790</name>
</gene>
<keyword evidence="2" id="KW-0812">Transmembrane</keyword>
<accession>A0A518DYD6</accession>
<keyword evidence="2" id="KW-0472">Membrane</keyword>
<dbReference type="RefSeq" id="WP_145055525.1">
    <property type="nucleotide sequence ID" value="NZ_CP036433.1"/>
</dbReference>
<proteinExistence type="predicted"/>
<dbReference type="AlphaFoldDB" id="A0A518DYD6"/>
<keyword evidence="2" id="KW-1133">Transmembrane helix</keyword>
<feature type="transmembrane region" description="Helical" evidence="2">
    <location>
        <begin position="367"/>
        <end position="391"/>
    </location>
</feature>
<keyword evidence="4" id="KW-1185">Reference proteome</keyword>
<dbReference type="KEGG" id="lcre:Pla8534_46790"/>
<evidence type="ECO:0000313" key="3">
    <source>
        <dbReference type="EMBL" id="QDU96857.1"/>
    </source>
</evidence>
<protein>
    <submittedName>
        <fullName evidence="3">Uncharacterized protein</fullName>
    </submittedName>
</protein>
<evidence type="ECO:0000313" key="4">
    <source>
        <dbReference type="Proteomes" id="UP000317648"/>
    </source>
</evidence>
<feature type="transmembrane region" description="Helical" evidence="2">
    <location>
        <begin position="44"/>
        <end position="63"/>
    </location>
</feature>
<name>A0A518DYD6_9BACT</name>
<feature type="compositionally biased region" description="Basic and acidic residues" evidence="1">
    <location>
        <begin position="445"/>
        <end position="454"/>
    </location>
</feature>
<dbReference type="Proteomes" id="UP000317648">
    <property type="component" value="Chromosome"/>
</dbReference>
<dbReference type="EMBL" id="CP036433">
    <property type="protein sequence ID" value="QDU96857.1"/>
    <property type="molecule type" value="Genomic_DNA"/>
</dbReference>
<reference evidence="3 4" key="1">
    <citation type="submission" date="2019-02" db="EMBL/GenBank/DDBJ databases">
        <title>Deep-cultivation of Planctomycetes and their phenomic and genomic characterization uncovers novel biology.</title>
        <authorList>
            <person name="Wiegand S."/>
            <person name="Jogler M."/>
            <person name="Boedeker C."/>
            <person name="Pinto D."/>
            <person name="Vollmers J."/>
            <person name="Rivas-Marin E."/>
            <person name="Kohn T."/>
            <person name="Peeters S.H."/>
            <person name="Heuer A."/>
            <person name="Rast P."/>
            <person name="Oberbeckmann S."/>
            <person name="Bunk B."/>
            <person name="Jeske O."/>
            <person name="Meyerdierks A."/>
            <person name="Storesund J.E."/>
            <person name="Kallscheuer N."/>
            <person name="Luecker S."/>
            <person name="Lage O.M."/>
            <person name="Pohl T."/>
            <person name="Merkel B.J."/>
            <person name="Hornburger P."/>
            <person name="Mueller R.-W."/>
            <person name="Bruemmer F."/>
            <person name="Labrenz M."/>
            <person name="Spormann A.M."/>
            <person name="Op den Camp H."/>
            <person name="Overmann J."/>
            <person name="Amann R."/>
            <person name="Jetten M.S.M."/>
            <person name="Mascher T."/>
            <person name="Medema M.H."/>
            <person name="Devos D.P."/>
            <person name="Kaster A.-K."/>
            <person name="Ovreas L."/>
            <person name="Rohde M."/>
            <person name="Galperin M.Y."/>
            <person name="Jogler C."/>
        </authorList>
    </citation>
    <scope>NUCLEOTIDE SEQUENCE [LARGE SCALE GENOMIC DNA]</scope>
    <source>
        <strain evidence="3 4">Pla85_3_4</strain>
    </source>
</reference>
<feature type="transmembrane region" description="Helical" evidence="2">
    <location>
        <begin position="149"/>
        <end position="170"/>
    </location>
</feature>
<sequence length="454" mass="50067">MPKFATFLITGDRLVSEQRCVVRAVSWRDLLPWLLIIRTFRMSIGISVLFLATVGAVLTPVGWRISEFFFVATSEDAASVTPDRTTPEFREAVAVNRMWASDFARSTTLLPRDRFLPEITRRESYALVYPQFTAPFVALFDHQLTLAQLAYFLFGGLWTLLVWAFLGAAITRTAAVQLGREERLSLIDALKHAFSKYGSYVAAPLYPLLATAAILSPAALLGFFFLGDGTTAVAGVLWVLVLCLAFLAVIFLVGLMFGWPLMWGAIASESSDAFDALSRSYAYTFQRPLHYLFYLVVALLLGLAGWAVIGAMAELVIYLGYWGASWGANSGLLWGGDADRLEKVLSASNPTGGLRFGLESLAFWENVVWTVAAGFRYAFFWCAITAIYLLLRRDVDQTEFDEIYVDDQDGQTGLPPHTNDSAGVAGAPQDFEEPHGTIAASTEPVVEREHPDGE</sequence>
<evidence type="ECO:0000256" key="2">
    <source>
        <dbReference type="SAM" id="Phobius"/>
    </source>
</evidence>
<dbReference type="OrthoDB" id="260428at2"/>
<evidence type="ECO:0000256" key="1">
    <source>
        <dbReference type="SAM" id="MobiDB-lite"/>
    </source>
</evidence>